<evidence type="ECO:0000313" key="8">
    <source>
        <dbReference type="EMBL" id="AKB81189.1"/>
    </source>
</evidence>
<gene>
    <name evidence="8" type="ORF">MSBR3_0611</name>
</gene>
<comment type="subcellular location">
    <subcellularLocation>
        <location evidence="1">Cell membrane</location>
    </subcellularLocation>
</comment>
<dbReference type="Proteomes" id="UP000033066">
    <property type="component" value="Chromosome"/>
</dbReference>
<evidence type="ECO:0000256" key="1">
    <source>
        <dbReference type="ARBA" id="ARBA00004236"/>
    </source>
</evidence>
<keyword evidence="4 6" id="KW-1133">Transmembrane helix</keyword>
<evidence type="ECO:0000259" key="7">
    <source>
        <dbReference type="Pfam" id="PF13190"/>
    </source>
</evidence>
<dbReference type="OrthoDB" id="88314at2157"/>
<dbReference type="RefSeq" id="WP_048106447.1">
    <property type="nucleotide sequence ID" value="NZ_CP009517.1"/>
</dbReference>
<name>A0A0E3SFT6_METBA</name>
<accession>A0A0E3SFT6</accession>
<evidence type="ECO:0000256" key="6">
    <source>
        <dbReference type="SAM" id="Phobius"/>
    </source>
</evidence>
<dbReference type="KEGG" id="mbak:MSBR3_0611"/>
<feature type="transmembrane region" description="Helical" evidence="6">
    <location>
        <begin position="77"/>
        <end position="97"/>
    </location>
</feature>
<keyword evidence="2" id="KW-1003">Cell membrane</keyword>
<sequence length="104" mass="11124">MEKIIRNLSIGLIILMIFAPLGLLAVGETFGEWGPEEIKEKLGIVPPGLEEFSDLWSAPMPDYDFAGGSESMTMSSVAYILSAVVGVVICGGLLYFIGKKAAKN</sequence>
<dbReference type="STRING" id="1434107.MSBR3_0611"/>
<dbReference type="EMBL" id="CP009517">
    <property type="protein sequence ID" value="AKB81189.1"/>
    <property type="molecule type" value="Genomic_DNA"/>
</dbReference>
<feature type="domain" description="PDGLE" evidence="7">
    <location>
        <begin position="10"/>
        <end position="99"/>
    </location>
</feature>
<keyword evidence="5 6" id="KW-0472">Membrane</keyword>
<reference evidence="8" key="1">
    <citation type="submission" date="2014-07" db="EMBL/GenBank/DDBJ databases">
        <title>Methanogenic archaea and the global carbon cycle.</title>
        <authorList>
            <person name="Henriksen J.R."/>
            <person name="Luke J."/>
            <person name="Reinhart S."/>
            <person name="Benedict M.N."/>
            <person name="Youngblut N.D."/>
            <person name="Metcalf M.E."/>
            <person name="Whitaker R.J."/>
            <person name="Metcalf W.W."/>
        </authorList>
    </citation>
    <scope>NUCLEOTIDE SEQUENCE [LARGE SCALE GENOMIC DNA]</scope>
    <source>
        <strain evidence="8">3</strain>
    </source>
</reference>
<evidence type="ECO:0000256" key="2">
    <source>
        <dbReference type="ARBA" id="ARBA00022475"/>
    </source>
</evidence>
<evidence type="ECO:0000313" key="9">
    <source>
        <dbReference type="Proteomes" id="UP000033066"/>
    </source>
</evidence>
<organism evidence="8 9">
    <name type="scientific">Methanosarcina barkeri 3</name>
    <dbReference type="NCBI Taxonomy" id="1434107"/>
    <lineage>
        <taxon>Archaea</taxon>
        <taxon>Methanobacteriati</taxon>
        <taxon>Methanobacteriota</taxon>
        <taxon>Stenosarchaea group</taxon>
        <taxon>Methanomicrobia</taxon>
        <taxon>Methanosarcinales</taxon>
        <taxon>Methanosarcinaceae</taxon>
        <taxon>Methanosarcina</taxon>
    </lineage>
</organism>
<dbReference type="AlphaFoldDB" id="A0A0E3SFT6"/>
<dbReference type="Pfam" id="PF13190">
    <property type="entry name" value="PDGLE"/>
    <property type="match status" value="1"/>
</dbReference>
<dbReference type="PATRIC" id="fig|1434107.4.peg.814"/>
<proteinExistence type="predicted"/>
<evidence type="ECO:0000256" key="3">
    <source>
        <dbReference type="ARBA" id="ARBA00022692"/>
    </source>
</evidence>
<dbReference type="HOGENOM" id="CLU_174500_0_0_2"/>
<dbReference type="InterPro" id="IPR025937">
    <property type="entry name" value="PDGLE_dom"/>
</dbReference>
<feature type="transmembrane region" description="Helical" evidence="6">
    <location>
        <begin position="7"/>
        <end position="26"/>
    </location>
</feature>
<dbReference type="GeneID" id="24788091"/>
<keyword evidence="3 6" id="KW-0812">Transmembrane</keyword>
<keyword evidence="9" id="KW-1185">Reference proteome</keyword>
<evidence type="ECO:0000256" key="4">
    <source>
        <dbReference type="ARBA" id="ARBA00022989"/>
    </source>
</evidence>
<protein>
    <submittedName>
        <fullName evidence="8">Additional substrate-specific component NikN of nickel ECF transporter</fullName>
    </submittedName>
</protein>
<dbReference type="GO" id="GO:0005886">
    <property type="term" value="C:plasma membrane"/>
    <property type="evidence" value="ECO:0007669"/>
    <property type="project" value="UniProtKB-SubCell"/>
</dbReference>
<evidence type="ECO:0000256" key="5">
    <source>
        <dbReference type="ARBA" id="ARBA00023136"/>
    </source>
</evidence>